<dbReference type="Pfam" id="PF21646">
    <property type="entry name" value="ACTMAP-like_C"/>
    <property type="match status" value="1"/>
</dbReference>
<dbReference type="AlphaFoldDB" id="A0A8C6CP09"/>
<accession>A0A8C6CP09</accession>
<proteinExistence type="predicted"/>
<feature type="region of interest" description="Disordered" evidence="1">
    <location>
        <begin position="1"/>
        <end position="67"/>
    </location>
</feature>
<organism evidence="2 3">
    <name type="scientific">Moschus moschiferus</name>
    <name type="common">Siberian musk deer</name>
    <name type="synonym">Moschus sibiricus</name>
    <dbReference type="NCBI Taxonomy" id="68415"/>
    <lineage>
        <taxon>Eukaryota</taxon>
        <taxon>Metazoa</taxon>
        <taxon>Chordata</taxon>
        <taxon>Craniata</taxon>
        <taxon>Vertebrata</taxon>
        <taxon>Euteleostomi</taxon>
        <taxon>Mammalia</taxon>
        <taxon>Eutheria</taxon>
        <taxon>Laurasiatheria</taxon>
        <taxon>Artiodactyla</taxon>
        <taxon>Ruminantia</taxon>
        <taxon>Pecora</taxon>
        <taxon>Moschidae</taxon>
        <taxon>Moschus</taxon>
    </lineage>
</organism>
<sequence length="67" mass="7270">VWAGGLVDGRHPPGAPRRHPTGEARASGHGERIHGPGGDVLSSYDEDFNHEPCQRKGHKAHWAAQEE</sequence>
<dbReference type="Proteomes" id="UP000694544">
    <property type="component" value="Unplaced"/>
</dbReference>
<dbReference type="GeneTree" id="ENSGT00390000012368"/>
<dbReference type="Ensembl" id="ENSMMST00000000083.1">
    <property type="protein sequence ID" value="ENSMMSP00000000075.1"/>
    <property type="gene ID" value="ENSMMSG00000000071.1"/>
</dbReference>
<keyword evidence="3" id="KW-1185">Reference proteome</keyword>
<evidence type="ECO:0000256" key="1">
    <source>
        <dbReference type="SAM" id="MobiDB-lite"/>
    </source>
</evidence>
<evidence type="ECO:0000313" key="2">
    <source>
        <dbReference type="Ensembl" id="ENSMMSP00000000075.1"/>
    </source>
</evidence>
<gene>
    <name evidence="2" type="primary">ACTMAP</name>
</gene>
<reference evidence="2" key="1">
    <citation type="submission" date="2025-08" db="UniProtKB">
        <authorList>
            <consortium name="Ensembl"/>
        </authorList>
    </citation>
    <scope>IDENTIFICATION</scope>
</reference>
<protein>
    <submittedName>
        <fullName evidence="2">Actin maturation protease</fullName>
    </submittedName>
</protein>
<evidence type="ECO:0000313" key="3">
    <source>
        <dbReference type="Proteomes" id="UP000694544"/>
    </source>
</evidence>
<name>A0A8C6CP09_MOSMO</name>
<reference evidence="2" key="2">
    <citation type="submission" date="2025-09" db="UniProtKB">
        <authorList>
            <consortium name="Ensembl"/>
        </authorList>
    </citation>
    <scope>IDENTIFICATION</scope>
</reference>
<feature type="compositionally biased region" description="Basic and acidic residues" evidence="1">
    <location>
        <begin position="20"/>
        <end position="34"/>
    </location>
</feature>